<accession>A0ABU0R8M7</accession>
<name>A0ABU0R8M7_9MICO</name>
<evidence type="ECO:0000313" key="1">
    <source>
        <dbReference type="EMBL" id="MDQ0894420.1"/>
    </source>
</evidence>
<reference evidence="1 2" key="1">
    <citation type="submission" date="2023-07" db="EMBL/GenBank/DDBJ databases">
        <title>Comparative genomics of wheat-associated soil bacteria to identify genetic determinants of phenazine resistance.</title>
        <authorList>
            <person name="Mouncey N."/>
        </authorList>
    </citation>
    <scope>NUCLEOTIDE SEQUENCE [LARGE SCALE GENOMIC DNA]</scope>
    <source>
        <strain evidence="1 2">V3I3</strain>
    </source>
</reference>
<dbReference type="RefSeq" id="WP_307041653.1">
    <property type="nucleotide sequence ID" value="NZ_JAUSYY010000001.1"/>
</dbReference>
<sequence length="357" mass="36396">MVDNIWPVNAVTGAPSYTGRKLRQTGAPAFAGATSARPLGARTGVRPGTSPTTVTATSSLWTVQPFAGAADLHTAVEAGPYQFAFDAVATGAVTAAHASLTRIDIIYVQIDDPAEADGSSVPAATRKYLAGTAGSGIPPTTPARSFVIAHLNVPISGGGAPAVTWVAPYMAAAGATVRVKDAAQRDLTSTWSQGDEVQRLDTDATELRDAVGWRSRSNGWVSFTPTLQGITIGNGTIDARYRRDGDCVDVEFSIGWGTTTSAAGAFGISFPFAGIAKYAGVAKYFALGVVIAADSSAGAPGTVPGVIVAESSSTVAKFYATSGSGVTTLVPMANTLIPFTTGDTVSGSFRYQAASTS</sequence>
<comment type="caution">
    <text evidence="1">The sequence shown here is derived from an EMBL/GenBank/DDBJ whole genome shotgun (WGS) entry which is preliminary data.</text>
</comment>
<dbReference type="Proteomes" id="UP001239083">
    <property type="component" value="Unassembled WGS sequence"/>
</dbReference>
<gene>
    <name evidence="1" type="ORF">QFZ26_001975</name>
</gene>
<dbReference type="EMBL" id="JAUSYY010000001">
    <property type="protein sequence ID" value="MDQ0894420.1"/>
    <property type="molecule type" value="Genomic_DNA"/>
</dbReference>
<evidence type="ECO:0000313" key="2">
    <source>
        <dbReference type="Proteomes" id="UP001239083"/>
    </source>
</evidence>
<keyword evidence="2" id="KW-1185">Reference proteome</keyword>
<organism evidence="1 2">
    <name type="scientific">Agromyces ramosus</name>
    <dbReference type="NCBI Taxonomy" id="33879"/>
    <lineage>
        <taxon>Bacteria</taxon>
        <taxon>Bacillati</taxon>
        <taxon>Actinomycetota</taxon>
        <taxon>Actinomycetes</taxon>
        <taxon>Micrococcales</taxon>
        <taxon>Microbacteriaceae</taxon>
        <taxon>Agromyces</taxon>
    </lineage>
</organism>
<evidence type="ECO:0008006" key="3">
    <source>
        <dbReference type="Google" id="ProtNLM"/>
    </source>
</evidence>
<protein>
    <recommendedName>
        <fullName evidence="3">Minor tail protein</fullName>
    </recommendedName>
</protein>
<proteinExistence type="predicted"/>